<sequence length="217" mass="23725">MDRRRWLRAALCSVVLSAGGCIGAVDRGDFEQDLRARGGGLVNGLADSAITAVRERLGIADFQANVILLTAPNSTRFRLVSVDQPNQVTRFLSDRPDLTARQAAVRLRVRDPDGSRRLDDYSFTLGALSAPQPVRVSAFDNIDGENFAIGEVPGLGRIEDIVDTALVRSELADGQVTVIIVSRFGREIRIVANVTSPRTDMVAEFDRTGAFLRIRQM</sequence>
<dbReference type="Proteomes" id="UP000540698">
    <property type="component" value="Unassembled WGS sequence"/>
</dbReference>
<name>A0A7X6R4U2_9NOCA</name>
<dbReference type="EMBL" id="JAAXOS010000010">
    <property type="protein sequence ID" value="NKY28870.1"/>
    <property type="molecule type" value="Genomic_DNA"/>
</dbReference>
<reference evidence="1 2" key="1">
    <citation type="submission" date="2020-04" db="EMBL/GenBank/DDBJ databases">
        <title>MicrobeNet Type strains.</title>
        <authorList>
            <person name="Nicholson A.C."/>
        </authorList>
    </citation>
    <scope>NUCLEOTIDE SEQUENCE [LARGE SCALE GENOMIC DNA]</scope>
    <source>
        <strain evidence="1 2">DSM 44956</strain>
    </source>
</reference>
<dbReference type="PROSITE" id="PS51257">
    <property type="entry name" value="PROKAR_LIPOPROTEIN"/>
    <property type="match status" value="1"/>
</dbReference>
<proteinExistence type="predicted"/>
<gene>
    <name evidence="1" type="ORF">HGB38_22005</name>
</gene>
<accession>A0A7X6R4U2</accession>
<dbReference type="RefSeq" id="WP_157113885.1">
    <property type="nucleotide sequence ID" value="NZ_JAAXOS010000010.1"/>
</dbReference>
<protein>
    <submittedName>
        <fullName evidence="1">Uncharacterized protein</fullName>
    </submittedName>
</protein>
<evidence type="ECO:0000313" key="2">
    <source>
        <dbReference type="Proteomes" id="UP000540698"/>
    </source>
</evidence>
<evidence type="ECO:0000313" key="1">
    <source>
        <dbReference type="EMBL" id="NKY28870.1"/>
    </source>
</evidence>
<comment type="caution">
    <text evidence="1">The sequence shown here is derived from an EMBL/GenBank/DDBJ whole genome shotgun (WGS) entry which is preliminary data.</text>
</comment>
<dbReference type="AlphaFoldDB" id="A0A7X6R4U2"/>
<keyword evidence="2" id="KW-1185">Reference proteome</keyword>
<organism evidence="1 2">
    <name type="scientific">Nocardia gamkensis</name>
    <dbReference type="NCBI Taxonomy" id="352869"/>
    <lineage>
        <taxon>Bacteria</taxon>
        <taxon>Bacillati</taxon>
        <taxon>Actinomycetota</taxon>
        <taxon>Actinomycetes</taxon>
        <taxon>Mycobacteriales</taxon>
        <taxon>Nocardiaceae</taxon>
        <taxon>Nocardia</taxon>
    </lineage>
</organism>